<dbReference type="InterPro" id="IPR049402">
    <property type="entry name" value="DZF_dom_C"/>
</dbReference>
<protein>
    <recommendedName>
        <fullName evidence="9">Zinc finger RNA-binding protein</fullName>
    </recommendedName>
</protein>
<dbReference type="Gene3D" id="3.30.460.10">
    <property type="entry name" value="Beta Polymerase, domain 2"/>
    <property type="match status" value="1"/>
</dbReference>
<feature type="compositionally biased region" description="Acidic residues" evidence="10">
    <location>
        <begin position="368"/>
        <end position="378"/>
    </location>
</feature>
<dbReference type="InterPro" id="IPR013087">
    <property type="entry name" value="Znf_C2H2_type"/>
</dbReference>
<dbReference type="SUPFAM" id="SSF57667">
    <property type="entry name" value="beta-beta-alpha zinc fingers"/>
    <property type="match status" value="2"/>
</dbReference>
<keyword evidence="5" id="KW-0677">Repeat</keyword>
<feature type="region of interest" description="Disordered" evidence="10">
    <location>
        <begin position="648"/>
        <end position="685"/>
    </location>
</feature>
<feature type="domain" description="DZF" evidence="11">
    <location>
        <begin position="303"/>
        <end position="684"/>
    </location>
</feature>
<dbReference type="SMART" id="SM00572">
    <property type="entry name" value="DZF"/>
    <property type="match status" value="1"/>
</dbReference>
<dbReference type="FunFam" id="3.30.160.60:FF:000210">
    <property type="entry name" value="Zinc finger RNA-binding protein 2"/>
    <property type="match status" value="1"/>
</dbReference>
<feature type="region of interest" description="Disordered" evidence="10">
    <location>
        <begin position="475"/>
        <end position="501"/>
    </location>
</feature>
<evidence type="ECO:0000313" key="12">
    <source>
        <dbReference type="EMBL" id="KAK5931311.1"/>
    </source>
</evidence>
<dbReference type="AlphaFoldDB" id="A0AAN8HWT9"/>
<dbReference type="GO" id="GO:0003727">
    <property type="term" value="F:single-stranded RNA binding"/>
    <property type="evidence" value="ECO:0007669"/>
    <property type="project" value="TreeGrafter"/>
</dbReference>
<dbReference type="PANTHER" id="PTHR45762:SF2">
    <property type="entry name" value="ZINC FINGER RNA-BINDING PROTEIN 2"/>
    <property type="match status" value="1"/>
</dbReference>
<dbReference type="InterPro" id="IPR006561">
    <property type="entry name" value="DZF_dom"/>
</dbReference>
<feature type="region of interest" description="Disordered" evidence="10">
    <location>
        <begin position="225"/>
        <end position="257"/>
    </location>
</feature>
<dbReference type="GO" id="GO:0003677">
    <property type="term" value="F:DNA binding"/>
    <property type="evidence" value="ECO:0007669"/>
    <property type="project" value="UniProtKB-KW"/>
</dbReference>
<evidence type="ECO:0000256" key="8">
    <source>
        <dbReference type="ARBA" id="ARBA00023242"/>
    </source>
</evidence>
<dbReference type="FunFam" id="3.30.460.10:FF:000010">
    <property type="entry name" value="Zinc finger RNA-binding protein 2"/>
    <property type="match status" value="1"/>
</dbReference>
<dbReference type="EMBL" id="JAURVH010001516">
    <property type="protein sequence ID" value="KAK5931311.1"/>
    <property type="molecule type" value="Genomic_DNA"/>
</dbReference>
<feature type="region of interest" description="Disordered" evidence="10">
    <location>
        <begin position="141"/>
        <end position="167"/>
    </location>
</feature>
<keyword evidence="6" id="KW-0694">RNA-binding</keyword>
<dbReference type="PROSITE" id="PS00028">
    <property type="entry name" value="ZINC_FINGER_C2H2_1"/>
    <property type="match status" value="1"/>
</dbReference>
<comment type="caution">
    <text evidence="12">The sequence shown here is derived from an EMBL/GenBank/DDBJ whole genome shotgun (WGS) entry which is preliminary data.</text>
</comment>
<proteinExistence type="predicted"/>
<dbReference type="InterPro" id="IPR003604">
    <property type="entry name" value="Matrin/U1-like-C_Znf_C2H2"/>
</dbReference>
<dbReference type="Proteomes" id="UP001331515">
    <property type="component" value="Unassembled WGS sequence"/>
</dbReference>
<gene>
    <name evidence="12" type="ORF">CgunFtcFv8_027472</name>
</gene>
<dbReference type="InterPro" id="IPR049401">
    <property type="entry name" value="DZF_dom_N"/>
</dbReference>
<dbReference type="GO" id="GO:0005737">
    <property type="term" value="C:cytoplasm"/>
    <property type="evidence" value="ECO:0007669"/>
    <property type="project" value="UniProtKB-SubCell"/>
</dbReference>
<dbReference type="InterPro" id="IPR036236">
    <property type="entry name" value="Znf_C2H2_sf"/>
</dbReference>
<evidence type="ECO:0000259" key="11">
    <source>
        <dbReference type="PROSITE" id="PS51703"/>
    </source>
</evidence>
<reference evidence="12 13" key="1">
    <citation type="journal article" date="2023" name="Mol. Biol. Evol.">
        <title>Genomics of Secondarily Temperate Adaptation in the Only Non-Antarctic Icefish.</title>
        <authorList>
            <person name="Rivera-Colon A.G."/>
            <person name="Rayamajhi N."/>
            <person name="Minhas B.F."/>
            <person name="Madrigal G."/>
            <person name="Bilyk K.T."/>
            <person name="Yoon V."/>
            <person name="Hune M."/>
            <person name="Gregory S."/>
            <person name="Cheng C.H.C."/>
            <person name="Catchen J.M."/>
        </authorList>
    </citation>
    <scope>NUCLEOTIDE SEQUENCE [LARGE SCALE GENOMIC DNA]</scope>
    <source>
        <tissue evidence="12">White muscle</tissue>
    </source>
</reference>
<evidence type="ECO:0000256" key="9">
    <source>
        <dbReference type="ARBA" id="ARBA00041195"/>
    </source>
</evidence>
<dbReference type="Gene3D" id="1.10.1410.40">
    <property type="match status" value="1"/>
</dbReference>
<evidence type="ECO:0000256" key="1">
    <source>
        <dbReference type="ARBA" id="ARBA00004123"/>
    </source>
</evidence>
<evidence type="ECO:0000256" key="7">
    <source>
        <dbReference type="ARBA" id="ARBA00023125"/>
    </source>
</evidence>
<dbReference type="InterPro" id="IPR043519">
    <property type="entry name" value="NT_sf"/>
</dbReference>
<evidence type="ECO:0000313" key="13">
    <source>
        <dbReference type="Proteomes" id="UP001331515"/>
    </source>
</evidence>
<dbReference type="SMART" id="SM00355">
    <property type="entry name" value="ZnF_C2H2"/>
    <property type="match status" value="2"/>
</dbReference>
<evidence type="ECO:0000256" key="6">
    <source>
        <dbReference type="ARBA" id="ARBA00022884"/>
    </source>
</evidence>
<dbReference type="GO" id="GO:0071011">
    <property type="term" value="C:precatalytic spliceosome"/>
    <property type="evidence" value="ECO:0007669"/>
    <property type="project" value="TreeGrafter"/>
</dbReference>
<evidence type="ECO:0000256" key="3">
    <source>
        <dbReference type="ARBA" id="ARBA00022473"/>
    </source>
</evidence>
<dbReference type="PANTHER" id="PTHR45762">
    <property type="entry name" value="ZINC FINGER RNA-BINDING PROTEIN"/>
    <property type="match status" value="1"/>
</dbReference>
<dbReference type="Pfam" id="PF12874">
    <property type="entry name" value="zf-met"/>
    <property type="match status" value="2"/>
</dbReference>
<feature type="compositionally biased region" description="Basic and acidic residues" evidence="10">
    <location>
        <begin position="476"/>
        <end position="498"/>
    </location>
</feature>
<dbReference type="Gene3D" id="3.30.160.60">
    <property type="entry name" value="Classic Zinc Finger"/>
    <property type="match status" value="2"/>
</dbReference>
<dbReference type="PROSITE" id="PS51703">
    <property type="entry name" value="DZF"/>
    <property type="match status" value="1"/>
</dbReference>
<organism evidence="12 13">
    <name type="scientific">Champsocephalus gunnari</name>
    <name type="common">Mackerel icefish</name>
    <dbReference type="NCBI Taxonomy" id="52237"/>
    <lineage>
        <taxon>Eukaryota</taxon>
        <taxon>Metazoa</taxon>
        <taxon>Chordata</taxon>
        <taxon>Craniata</taxon>
        <taxon>Vertebrata</taxon>
        <taxon>Euteleostomi</taxon>
        <taxon>Actinopterygii</taxon>
        <taxon>Neopterygii</taxon>
        <taxon>Teleostei</taxon>
        <taxon>Neoteleostei</taxon>
        <taxon>Acanthomorphata</taxon>
        <taxon>Eupercaria</taxon>
        <taxon>Perciformes</taxon>
        <taxon>Notothenioidei</taxon>
        <taxon>Channichthyidae</taxon>
        <taxon>Champsocephalus</taxon>
    </lineage>
</organism>
<keyword evidence="7" id="KW-0238">DNA-binding</keyword>
<dbReference type="SMART" id="SM00451">
    <property type="entry name" value="ZnF_U1"/>
    <property type="match status" value="2"/>
</dbReference>
<feature type="region of interest" description="Disordered" evidence="10">
    <location>
        <begin position="21"/>
        <end position="46"/>
    </location>
</feature>
<comment type="subcellular location">
    <subcellularLocation>
        <location evidence="2">Cytoplasm</location>
    </subcellularLocation>
    <subcellularLocation>
        <location evidence="1">Nucleus</location>
    </subcellularLocation>
</comment>
<dbReference type="Pfam" id="PF07528">
    <property type="entry name" value="DZF_N"/>
    <property type="match status" value="1"/>
</dbReference>
<feature type="region of interest" description="Disordered" evidence="10">
    <location>
        <begin position="359"/>
        <end position="386"/>
    </location>
</feature>
<feature type="compositionally biased region" description="Basic and acidic residues" evidence="10">
    <location>
        <begin position="672"/>
        <end position="685"/>
    </location>
</feature>
<keyword evidence="4" id="KW-0963">Cytoplasm</keyword>
<sequence length="685" mass="76640">MHFDASTFDFLLQTYREHLEGQKHKKKEAALKSGGQTGGSTGPRGVQTQLRCELCDVACTGVDAYAAHIRGAKHQKVVKLHTKLGKPIPSTEPVLLAAKAAAAAPVKRPAPSKITVISNKPVSAPVAPPPPVVVVSKVEEPVSAQKMEPQSDDEDGDRAGGQGDIQPVGHDYVEEVRNDDGKVIRFHCKLCECSFNDPNAKDMHLKGRRHRLQYKKKVNPELPVEIKPSNRARKLQESKLKKQKQKASLKRQRDDEQRWHMEMRSDSWPKRYEEDMYWRRMEEEQMYWGDQRRRMVPPPLMSRPGMPVPPLLTCVRRPDSPDDRHIMAKHSTIYPVEEELQAVQRIVSHSERALKLVSDSLLEKEEPPVETEAAEEGDEKGTETPPRVLKGVMRVGILAKGLLLRGDRNVELILLTAKKPTITLLKNIAKNLPKELQTFSEDQYEVQAHPEEANIVIFSSKEPKMQVTISLTSPLMREDSASEKDKQAGGEAAEKGVAEEEEPADLLDKRKCLENLASLRHAKWFQARANGLQSCVIIIRVLRDLCQRVPTWEKMPGWAIELLVEKVISSASGPLSPGEAMRRVLESISTGILLPDGPGLKDPCEKDTTDTLDTMMLQAREDITASAQHALRLLAFRQIHKVLGMESLPASKASARNRKRRRDGTEATEGEGEGKKDKKEDSESA</sequence>
<evidence type="ECO:0000256" key="10">
    <source>
        <dbReference type="SAM" id="MobiDB-lite"/>
    </source>
</evidence>
<dbReference type="GO" id="GO:0008270">
    <property type="term" value="F:zinc ion binding"/>
    <property type="evidence" value="ECO:0007669"/>
    <property type="project" value="InterPro"/>
</dbReference>
<evidence type="ECO:0000256" key="2">
    <source>
        <dbReference type="ARBA" id="ARBA00004496"/>
    </source>
</evidence>
<dbReference type="Pfam" id="PF20965">
    <property type="entry name" value="DZF_C"/>
    <property type="match status" value="1"/>
</dbReference>
<name>A0AAN8HWT9_CHAGU</name>
<keyword evidence="8" id="KW-0539">Nucleus</keyword>
<evidence type="ECO:0000256" key="5">
    <source>
        <dbReference type="ARBA" id="ARBA00022737"/>
    </source>
</evidence>
<keyword evidence="13" id="KW-1185">Reference proteome</keyword>
<keyword evidence="3" id="KW-0217">Developmental protein</keyword>
<dbReference type="GO" id="GO:0003725">
    <property type="term" value="F:double-stranded RNA binding"/>
    <property type="evidence" value="ECO:0007669"/>
    <property type="project" value="TreeGrafter"/>
</dbReference>
<dbReference type="FunFam" id="3.30.160.60:FF:000153">
    <property type="entry name" value="Zinc finger RNA-binding protein 2"/>
    <property type="match status" value="1"/>
</dbReference>
<accession>A0AAN8HWT9</accession>
<dbReference type="FunFam" id="1.10.1410.40:FF:000001">
    <property type="entry name" value="interleukin enhancer-binding factor 3 isoform X1"/>
    <property type="match status" value="1"/>
</dbReference>
<feature type="compositionally biased region" description="Basic residues" evidence="10">
    <location>
        <begin position="241"/>
        <end position="250"/>
    </location>
</feature>
<evidence type="ECO:0000256" key="4">
    <source>
        <dbReference type="ARBA" id="ARBA00022490"/>
    </source>
</evidence>